<evidence type="ECO:0000313" key="3">
    <source>
        <dbReference type="Proteomes" id="UP000324748"/>
    </source>
</evidence>
<reference evidence="2 3" key="1">
    <citation type="submission" date="2019-05" db="EMBL/GenBank/DDBJ databases">
        <title>Emergence of the Ug99 lineage of the wheat stem rust pathogen through somatic hybridization.</title>
        <authorList>
            <person name="Li F."/>
            <person name="Upadhyaya N.M."/>
            <person name="Sperschneider J."/>
            <person name="Matny O."/>
            <person name="Nguyen-Phuc H."/>
            <person name="Mago R."/>
            <person name="Raley C."/>
            <person name="Miller M.E."/>
            <person name="Silverstein K.A.T."/>
            <person name="Henningsen E."/>
            <person name="Hirsch C.D."/>
            <person name="Visser B."/>
            <person name="Pretorius Z.A."/>
            <person name="Steffenson B.J."/>
            <person name="Schwessinger B."/>
            <person name="Dodds P.N."/>
            <person name="Figueroa M."/>
        </authorList>
    </citation>
    <scope>NUCLEOTIDE SEQUENCE [LARGE SCALE GENOMIC DNA]</scope>
    <source>
        <strain evidence="2">21-0</strain>
    </source>
</reference>
<name>A0A5B0N0S2_PUCGR</name>
<proteinExistence type="predicted"/>
<feature type="region of interest" description="Disordered" evidence="1">
    <location>
        <begin position="43"/>
        <end position="66"/>
    </location>
</feature>
<evidence type="ECO:0000313" key="2">
    <source>
        <dbReference type="EMBL" id="KAA1081730.1"/>
    </source>
</evidence>
<gene>
    <name evidence="2" type="ORF">PGT21_000010</name>
</gene>
<sequence length="66" mass="6643">MERANRNSATPSSIGLSRKRSLGHGPILSIDAMSKVVTKCLTSPGASTPSEYGNGNLARAAGGSGV</sequence>
<feature type="region of interest" description="Disordered" evidence="1">
    <location>
        <begin position="1"/>
        <end position="22"/>
    </location>
</feature>
<evidence type="ECO:0000256" key="1">
    <source>
        <dbReference type="SAM" id="MobiDB-lite"/>
    </source>
</evidence>
<protein>
    <submittedName>
        <fullName evidence="2">Uncharacterized protein</fullName>
    </submittedName>
</protein>
<feature type="compositionally biased region" description="Polar residues" evidence="1">
    <location>
        <begin position="1"/>
        <end position="15"/>
    </location>
</feature>
<accession>A0A5B0N0S2</accession>
<organism evidence="2 3">
    <name type="scientific">Puccinia graminis f. sp. tritici</name>
    <dbReference type="NCBI Taxonomy" id="56615"/>
    <lineage>
        <taxon>Eukaryota</taxon>
        <taxon>Fungi</taxon>
        <taxon>Dikarya</taxon>
        <taxon>Basidiomycota</taxon>
        <taxon>Pucciniomycotina</taxon>
        <taxon>Pucciniomycetes</taxon>
        <taxon>Pucciniales</taxon>
        <taxon>Pucciniaceae</taxon>
        <taxon>Puccinia</taxon>
    </lineage>
</organism>
<keyword evidence="3" id="KW-1185">Reference proteome</keyword>
<comment type="caution">
    <text evidence="2">The sequence shown here is derived from an EMBL/GenBank/DDBJ whole genome shotgun (WGS) entry which is preliminary data.</text>
</comment>
<dbReference type="EMBL" id="VSWC01000128">
    <property type="protein sequence ID" value="KAA1081730.1"/>
    <property type="molecule type" value="Genomic_DNA"/>
</dbReference>
<dbReference type="AlphaFoldDB" id="A0A5B0N0S2"/>
<dbReference type="Proteomes" id="UP000324748">
    <property type="component" value="Unassembled WGS sequence"/>
</dbReference>
<feature type="compositionally biased region" description="Polar residues" evidence="1">
    <location>
        <begin position="43"/>
        <end position="53"/>
    </location>
</feature>